<dbReference type="Gene3D" id="3.40.50.150">
    <property type="entry name" value="Vaccinia Virus protein VP39"/>
    <property type="match status" value="1"/>
</dbReference>
<dbReference type="InterPro" id="IPR029063">
    <property type="entry name" value="SAM-dependent_MTases_sf"/>
</dbReference>
<dbReference type="EMBL" id="FOXV01000001">
    <property type="protein sequence ID" value="SFQ03881.1"/>
    <property type="molecule type" value="Genomic_DNA"/>
</dbReference>
<evidence type="ECO:0000259" key="4">
    <source>
        <dbReference type="Pfam" id="PF08241"/>
    </source>
</evidence>
<dbReference type="AlphaFoldDB" id="A0A1I5V8Z9"/>
<dbReference type="InterPro" id="IPR013216">
    <property type="entry name" value="Methyltransf_11"/>
</dbReference>
<evidence type="ECO:0000256" key="3">
    <source>
        <dbReference type="SAM" id="MobiDB-lite"/>
    </source>
</evidence>
<evidence type="ECO:0000256" key="1">
    <source>
        <dbReference type="ARBA" id="ARBA00022603"/>
    </source>
</evidence>
<evidence type="ECO:0000313" key="5">
    <source>
        <dbReference type="EMBL" id="SFQ03881.1"/>
    </source>
</evidence>
<proteinExistence type="predicted"/>
<gene>
    <name evidence="5" type="ORF">SAMN05421853_101389</name>
</gene>
<dbReference type="PANTHER" id="PTHR13090:SF1">
    <property type="entry name" value="ARGININE-HYDROXYLASE NDUFAF5, MITOCHONDRIAL"/>
    <property type="match status" value="1"/>
</dbReference>
<evidence type="ECO:0000256" key="2">
    <source>
        <dbReference type="ARBA" id="ARBA00022679"/>
    </source>
</evidence>
<keyword evidence="1 5" id="KW-0489">Methyltransferase</keyword>
<dbReference type="Pfam" id="PF08241">
    <property type="entry name" value="Methyltransf_11"/>
    <property type="match status" value="1"/>
</dbReference>
<dbReference type="Proteomes" id="UP000243106">
    <property type="component" value="Unassembled WGS sequence"/>
</dbReference>
<keyword evidence="6" id="KW-1185">Reference proteome</keyword>
<dbReference type="GO" id="GO:0008757">
    <property type="term" value="F:S-adenosylmethionine-dependent methyltransferase activity"/>
    <property type="evidence" value="ECO:0007669"/>
    <property type="project" value="InterPro"/>
</dbReference>
<dbReference type="STRING" id="93684.SAMN05421853_101389"/>
<feature type="domain" description="Methyltransferase type 11" evidence="4">
    <location>
        <begin position="69"/>
        <end position="116"/>
    </location>
</feature>
<sequence>MAETPTLTDRTALNLHRARAAPEPALFLHEAAADDVQDRLMAVNRSFTSTAIVTPYPEVWAARWPDARIVADGDILDLEEDAHDLVIHGLALHWADDPVGQIIQCRRALKPDGLFLGVAFGGRTLAELRQALGQAEIEETGGLSPRVAPMADIRDLGALLQRAGLAMPVADAVPLQVSYGSPLHLMQDLRKMGETNALHDRLRRFTRRQVLMRAAEIYAEAHGGADGRILSTFELVTLTGWAPDASQPKPLRPGSATARLADALGTDETKLRD</sequence>
<name>A0A1I5V8Z9_9RHOB</name>
<organism evidence="5 6">
    <name type="scientific">Roseivivax halotolerans</name>
    <dbReference type="NCBI Taxonomy" id="93684"/>
    <lineage>
        <taxon>Bacteria</taxon>
        <taxon>Pseudomonadati</taxon>
        <taxon>Pseudomonadota</taxon>
        <taxon>Alphaproteobacteria</taxon>
        <taxon>Rhodobacterales</taxon>
        <taxon>Roseobacteraceae</taxon>
        <taxon>Roseivivax</taxon>
    </lineage>
</organism>
<accession>A0A1I5V8Z9</accession>
<dbReference type="PANTHER" id="PTHR13090">
    <property type="entry name" value="ARGININE-HYDROXYLASE NDUFAF5, MITOCHONDRIAL"/>
    <property type="match status" value="1"/>
</dbReference>
<dbReference type="SUPFAM" id="SSF53335">
    <property type="entry name" value="S-adenosyl-L-methionine-dependent methyltransferases"/>
    <property type="match status" value="1"/>
</dbReference>
<dbReference type="RefSeq" id="WP_093009086.1">
    <property type="nucleotide sequence ID" value="NZ_FOXV01000001.1"/>
</dbReference>
<protein>
    <submittedName>
        <fullName evidence="5">Methyltransferase domain-containing protein</fullName>
    </submittedName>
</protein>
<feature type="region of interest" description="Disordered" evidence="3">
    <location>
        <begin position="244"/>
        <end position="273"/>
    </location>
</feature>
<reference evidence="6" key="1">
    <citation type="submission" date="2016-10" db="EMBL/GenBank/DDBJ databases">
        <authorList>
            <person name="Varghese N."/>
            <person name="Submissions S."/>
        </authorList>
    </citation>
    <scope>NUCLEOTIDE SEQUENCE [LARGE SCALE GENOMIC DNA]</scope>
    <source>
        <strain evidence="6">JCM 10271</strain>
    </source>
</reference>
<keyword evidence="2 5" id="KW-0808">Transferase</keyword>
<dbReference type="GO" id="GO:0032259">
    <property type="term" value="P:methylation"/>
    <property type="evidence" value="ECO:0007669"/>
    <property type="project" value="UniProtKB-KW"/>
</dbReference>
<evidence type="ECO:0000313" key="6">
    <source>
        <dbReference type="Proteomes" id="UP000243106"/>
    </source>
</evidence>
<dbReference type="InterPro" id="IPR050602">
    <property type="entry name" value="Malonyl-ACP_OMT"/>
</dbReference>